<feature type="compositionally biased region" description="Pro residues" evidence="2">
    <location>
        <begin position="902"/>
        <end position="914"/>
    </location>
</feature>
<feature type="compositionally biased region" description="Basic and acidic residues" evidence="2">
    <location>
        <begin position="213"/>
        <end position="223"/>
    </location>
</feature>
<feature type="coiled-coil region" evidence="1">
    <location>
        <begin position="482"/>
        <end position="593"/>
    </location>
</feature>
<feature type="compositionally biased region" description="Low complexity" evidence="2">
    <location>
        <begin position="977"/>
        <end position="986"/>
    </location>
</feature>
<feature type="compositionally biased region" description="Basic and acidic residues" evidence="2">
    <location>
        <begin position="162"/>
        <end position="193"/>
    </location>
</feature>
<dbReference type="EMBL" id="CASHTH010001371">
    <property type="protein sequence ID" value="CAI8014550.1"/>
    <property type="molecule type" value="Genomic_DNA"/>
</dbReference>
<comment type="caution">
    <text evidence="3">The sequence shown here is derived from an EMBL/GenBank/DDBJ whole genome shotgun (WGS) entry which is preliminary data.</text>
</comment>
<proteinExistence type="predicted"/>
<feature type="coiled-coil region" evidence="1">
    <location>
        <begin position="758"/>
        <end position="838"/>
    </location>
</feature>
<feature type="compositionally biased region" description="Pro residues" evidence="2">
    <location>
        <begin position="1005"/>
        <end position="1016"/>
    </location>
</feature>
<keyword evidence="3" id="KW-0808">Transferase</keyword>
<accession>A0AA35RN15</accession>
<evidence type="ECO:0000256" key="1">
    <source>
        <dbReference type="SAM" id="Coils"/>
    </source>
</evidence>
<feature type="compositionally biased region" description="Polar residues" evidence="2">
    <location>
        <begin position="922"/>
        <end position="932"/>
    </location>
</feature>
<feature type="region of interest" description="Disordered" evidence="2">
    <location>
        <begin position="419"/>
        <end position="447"/>
    </location>
</feature>
<feature type="region of interest" description="Disordered" evidence="2">
    <location>
        <begin position="159"/>
        <end position="223"/>
    </location>
</feature>
<reference evidence="3" key="1">
    <citation type="submission" date="2023-03" db="EMBL/GenBank/DDBJ databases">
        <authorList>
            <person name="Steffen K."/>
            <person name="Cardenas P."/>
        </authorList>
    </citation>
    <scope>NUCLEOTIDE SEQUENCE</scope>
</reference>
<name>A0AA35RN15_GEOBA</name>
<feature type="region of interest" description="Disordered" evidence="2">
    <location>
        <begin position="249"/>
        <end position="288"/>
    </location>
</feature>
<dbReference type="GO" id="GO:0016301">
    <property type="term" value="F:kinase activity"/>
    <property type="evidence" value="ECO:0007669"/>
    <property type="project" value="UniProtKB-KW"/>
</dbReference>
<feature type="region of interest" description="Disordered" evidence="2">
    <location>
        <begin position="1060"/>
        <end position="1099"/>
    </location>
</feature>
<organism evidence="3 4">
    <name type="scientific">Geodia barretti</name>
    <name type="common">Barrett's horny sponge</name>
    <dbReference type="NCBI Taxonomy" id="519541"/>
    <lineage>
        <taxon>Eukaryota</taxon>
        <taxon>Metazoa</taxon>
        <taxon>Porifera</taxon>
        <taxon>Demospongiae</taxon>
        <taxon>Heteroscleromorpha</taxon>
        <taxon>Tetractinellida</taxon>
        <taxon>Astrophorina</taxon>
        <taxon>Geodiidae</taxon>
        <taxon>Geodia</taxon>
    </lineage>
</organism>
<feature type="compositionally biased region" description="Basic and acidic residues" evidence="2">
    <location>
        <begin position="10"/>
        <end position="22"/>
    </location>
</feature>
<feature type="compositionally biased region" description="Low complexity" evidence="2">
    <location>
        <begin position="256"/>
        <end position="269"/>
    </location>
</feature>
<protein>
    <submittedName>
        <fullName evidence="3">Janus kinase and microtubule-interacting protein 3</fullName>
    </submittedName>
</protein>
<sequence>MFHRLGKRKMSTEESGSARERELRLTVAQLRQQLEEEKRARKRDHSDKVRDLKAAREREQEAAKETIEELKMKQQREKAQEMTVLQERMTRDFKAQVKEIQRKNEEEKHGLQKELEKERRNFKEQRKAIEKEIQRQMRQAQEAEQKKVAQEMFAMSNNVSDMEVKLRDTQDADRTKDEVIREMKAEHRAELESLSHSSRLSNRQQLEELSASQRERKEKDREISAHMERIRRLEADNDKLRDEVRTLRRAESWAKSSVTPPTLTPSTSVGDITSQPPRQYTPKERDMVLKNTELSFRVRQLEEKNSELERFKRELKELLEKAKAEQKPLKEQLAKQGVRVNSLSASLHDKEKLVKGVTEENEELKKANRQLTQEQSQQKQRLTQQMTQTHTQRMEHQRALGKYADLQKLHKKLQLRVRELEHQRRSHSHQTSAASSPSGGGVWGVGGEPCSPSVSFSSLASVTEEGDTQHITAKYTEMKTEYKKVKDHYKVLKISYEKLESKYRLAEQEKLTIESEISQLRASPINERDSPYDTARSSSILSENQARLEALQSRVKDLEAYILEQENLVSKEREEHAREVSSLTEARDQLQEKLRGVGGWEEREEGEGEEVSAGNERSRELLEQLDRVEEMNRKTSGSLKETMKKTKELEECGNQMDETLQGIRTLDTLQGEEEEEEEEGGLEREGSLLVLRKARETLKECQELLRSGQDVSQVVERLADVLGVDRPLSLLEDTSLAMTTSDLEPPTPVDSSTPATAHSSLVAQIARLQEELSEKQEVVEKAQEKVAGLQTLTVELGRQLEEEREERENLVATWDQEMADLQAQVSQRETQLKRVRRAIPQGVNEQMHQQLGQQVLHDLQQCKSLAEGLTGSQALLSQLEVLETSLDSLLHTVFPGMFQQPTSPPPPLPSPPRPHTSSTTTAEPSQSTNENGSVAGHQDPSSPPPATTGVPTDHPPASSITSSRHSTPHSDQVEVTPLSSPSSHTPPQSPETEVPHLLVGTATKPSPPNHTPPHYPTLPSSPLHETTGKATPPGPVEEVMVMRHVECEEISIPLDFLIQTTPTDSTHSEPHPSHTPPKSPVHTESETDSHSTSNDLNTTVEDIGQLVERSEDGPSYSAITSAMAGEKGGEPEEVQVTEGIPQRDNPLFNGPTHPPTPDLTLIGGREYTKEDLDEVDLGTSGEYSMGASGEYSRLIRTSSEYGGTRRERGVQSYKFWVGRKEEPVTSTCRKRRFITRAGRKRESFVVTRRK</sequence>
<feature type="region of interest" description="Disordered" evidence="2">
    <location>
        <begin position="896"/>
        <end position="1037"/>
    </location>
</feature>
<dbReference type="AlphaFoldDB" id="A0AA35RN15"/>
<evidence type="ECO:0000256" key="2">
    <source>
        <dbReference type="SAM" id="MobiDB-lite"/>
    </source>
</evidence>
<feature type="region of interest" description="Disordered" evidence="2">
    <location>
        <begin position="35"/>
        <end position="64"/>
    </location>
</feature>
<dbReference type="Proteomes" id="UP001174909">
    <property type="component" value="Unassembled WGS sequence"/>
</dbReference>
<keyword evidence="4" id="KW-1185">Reference proteome</keyword>
<gene>
    <name evidence="3" type="ORF">GBAR_LOCUS9075</name>
</gene>
<feature type="region of interest" description="Disordered" evidence="2">
    <location>
        <begin position="358"/>
        <end position="381"/>
    </location>
</feature>
<feature type="region of interest" description="Disordered" evidence="2">
    <location>
        <begin position="596"/>
        <end position="618"/>
    </location>
</feature>
<keyword evidence="3" id="KW-0418">Kinase</keyword>
<feature type="region of interest" description="Disordered" evidence="2">
    <location>
        <begin position="99"/>
        <end position="123"/>
    </location>
</feature>
<evidence type="ECO:0000313" key="3">
    <source>
        <dbReference type="EMBL" id="CAI8014550.1"/>
    </source>
</evidence>
<feature type="compositionally biased region" description="Low complexity" evidence="2">
    <location>
        <begin position="370"/>
        <end position="381"/>
    </location>
</feature>
<feature type="region of interest" description="Disordered" evidence="2">
    <location>
        <begin position="1"/>
        <end position="22"/>
    </location>
</feature>
<keyword evidence="1" id="KW-0175">Coiled coil</keyword>
<evidence type="ECO:0000313" key="4">
    <source>
        <dbReference type="Proteomes" id="UP001174909"/>
    </source>
</evidence>
<feature type="compositionally biased region" description="Gly residues" evidence="2">
    <location>
        <begin position="438"/>
        <end position="447"/>
    </location>
</feature>